<dbReference type="RefSeq" id="WP_070936779.1">
    <property type="nucleotide sequence ID" value="NZ_MLIK01000004.1"/>
</dbReference>
<dbReference type="PANTHER" id="PTHR19211">
    <property type="entry name" value="ATP-BINDING TRANSPORT PROTEIN-RELATED"/>
    <property type="match status" value="1"/>
</dbReference>
<evidence type="ECO:0000256" key="1">
    <source>
        <dbReference type="ARBA" id="ARBA00022737"/>
    </source>
</evidence>
<dbReference type="Pfam" id="PF00005">
    <property type="entry name" value="ABC_tran"/>
    <property type="match status" value="2"/>
</dbReference>
<dbReference type="Gene3D" id="3.40.50.300">
    <property type="entry name" value="P-loop containing nucleotide triphosphate hydrolases"/>
    <property type="match status" value="2"/>
</dbReference>
<dbReference type="SUPFAM" id="SSF52540">
    <property type="entry name" value="P-loop containing nucleoside triphosphate hydrolases"/>
    <property type="match status" value="2"/>
</dbReference>
<feature type="domain" description="ABC transporter" evidence="4">
    <location>
        <begin position="318"/>
        <end position="526"/>
    </location>
</feature>
<dbReference type="OrthoDB" id="3239744at2"/>
<dbReference type="PROSITE" id="PS50893">
    <property type="entry name" value="ABC_TRANSPORTER_2"/>
    <property type="match status" value="2"/>
</dbReference>
<dbReference type="InterPro" id="IPR050611">
    <property type="entry name" value="ABCF"/>
</dbReference>
<protein>
    <submittedName>
        <fullName evidence="5">ABC transporter</fullName>
    </submittedName>
</protein>
<comment type="caution">
    <text evidence="5">The sequence shown here is derived from an EMBL/GenBank/DDBJ whole genome shotgun (WGS) entry which is preliminary data.</text>
</comment>
<sequence length="528" mass="56970">MSAVISCGALTYIHPDGAVALNGLDMLVPAGRSGLVGVNGSGKSTLLRLIAGELSPTSGTVHASGHIGYLPQDLTIRADDTVLDVLGLTPVLMAIEAIENGSTDQQHFDTIGDDWDLADRVTAELERLGLPKAVLERSLGELSGGEVIRLGLARLLLRRPDILLLDEPTNNLDGESRAHLYELVETWPRTLLVVSHDRELLERVERIGDLRDGSVAWYGGGYGAYAEQVAVEQEAAAQAISTAKAEVRRERRDLAEAERVIAQRKRYGAKMQANKREPKIVMGLRKRAAQESAAALKQTQTDRLDKAREHANEAQSRLRVDRTIRIDLPDTEVHTGRVVLTTENLVLRHGAAAQLELHGPQRVGLTGRNGSGKTTLLHTIAGRIAPVEGVVTVHVPMGLLPQRLDVLADDLSVADNVVRRAPHADTNTIRARLARFLFRGNAADRLVGALSGGERFRATLAAVLLSDPAPQLLLLDEPTNNLDFASYDALVSALADYRGALIVASHDATFLEDIDAAPVNWRATSGDG</sequence>
<organism evidence="5 6">
    <name type="scientific">Mycobacteroides franklinii</name>
    <dbReference type="NCBI Taxonomy" id="948102"/>
    <lineage>
        <taxon>Bacteria</taxon>
        <taxon>Bacillati</taxon>
        <taxon>Actinomycetota</taxon>
        <taxon>Actinomycetes</taxon>
        <taxon>Mycobacteriales</taxon>
        <taxon>Mycobacteriaceae</taxon>
        <taxon>Mycobacteroides</taxon>
    </lineage>
</organism>
<dbReference type="GO" id="GO:0005524">
    <property type="term" value="F:ATP binding"/>
    <property type="evidence" value="ECO:0007669"/>
    <property type="project" value="UniProtKB-KW"/>
</dbReference>
<gene>
    <name evidence="5" type="ORF">BKG76_01365</name>
</gene>
<dbReference type="FunFam" id="3.40.50.300:FF:001320">
    <property type="entry name" value="Heme ABC transporter ATP-binding protein"/>
    <property type="match status" value="1"/>
</dbReference>
<accession>A0A1S1LBE2</accession>
<dbReference type="InterPro" id="IPR027417">
    <property type="entry name" value="P-loop_NTPase"/>
</dbReference>
<feature type="domain" description="ABC transporter" evidence="4">
    <location>
        <begin position="5"/>
        <end position="237"/>
    </location>
</feature>
<dbReference type="InterPro" id="IPR003593">
    <property type="entry name" value="AAA+_ATPase"/>
</dbReference>
<evidence type="ECO:0000256" key="3">
    <source>
        <dbReference type="ARBA" id="ARBA00022840"/>
    </source>
</evidence>
<name>A0A1S1LBE2_9MYCO</name>
<keyword evidence="2" id="KW-0547">Nucleotide-binding</keyword>
<dbReference type="FunFam" id="3.40.50.300:FF:000597">
    <property type="entry name" value="ABC transporter ATP-binding protein"/>
    <property type="match status" value="1"/>
</dbReference>
<dbReference type="GO" id="GO:0016887">
    <property type="term" value="F:ATP hydrolysis activity"/>
    <property type="evidence" value="ECO:0007669"/>
    <property type="project" value="InterPro"/>
</dbReference>
<dbReference type="PANTHER" id="PTHR19211:SF6">
    <property type="entry name" value="BLL7188 PROTEIN"/>
    <property type="match status" value="1"/>
</dbReference>
<dbReference type="GeneID" id="57165434"/>
<proteinExistence type="predicted"/>
<keyword evidence="3" id="KW-0067">ATP-binding</keyword>
<reference evidence="5 6" key="1">
    <citation type="submission" date="2016-10" db="EMBL/GenBank/DDBJ databases">
        <title>Evaluation of Human, Veterinary and Environmental Mycobacterium chelonae Isolates by Core Genome Phylogenomic Analysis, Targeted Gene Comparison, and Anti-microbial Susceptibility Patterns: A Tale of Mistaken Identities.</title>
        <authorList>
            <person name="Fogelson S.B."/>
            <person name="Camus A.C."/>
            <person name="Lorenz W."/>
            <person name="Vasireddy R."/>
            <person name="Vasireddy S."/>
            <person name="Smith T."/>
            <person name="Brown-Elliott B.A."/>
            <person name="Wallace R.J.Jr."/>
            <person name="Hasan N.A."/>
            <person name="Reischl U."/>
            <person name="Sanchez S."/>
        </authorList>
    </citation>
    <scope>NUCLEOTIDE SEQUENCE [LARGE SCALE GENOMIC DNA]</scope>
    <source>
        <strain evidence="5 6">1559</strain>
    </source>
</reference>
<keyword evidence="1" id="KW-0677">Repeat</keyword>
<dbReference type="InterPro" id="IPR003439">
    <property type="entry name" value="ABC_transporter-like_ATP-bd"/>
</dbReference>
<dbReference type="EMBL" id="MLIK01000004">
    <property type="protein sequence ID" value="OHU31359.1"/>
    <property type="molecule type" value="Genomic_DNA"/>
</dbReference>
<dbReference type="STRING" id="948102.BKG76_01365"/>
<evidence type="ECO:0000313" key="6">
    <source>
        <dbReference type="Proteomes" id="UP000179616"/>
    </source>
</evidence>
<dbReference type="AlphaFoldDB" id="A0A1S1LBE2"/>
<evidence type="ECO:0000256" key="2">
    <source>
        <dbReference type="ARBA" id="ARBA00022741"/>
    </source>
</evidence>
<evidence type="ECO:0000313" key="5">
    <source>
        <dbReference type="EMBL" id="OHU31359.1"/>
    </source>
</evidence>
<dbReference type="Proteomes" id="UP000179616">
    <property type="component" value="Unassembled WGS sequence"/>
</dbReference>
<evidence type="ECO:0000259" key="4">
    <source>
        <dbReference type="PROSITE" id="PS50893"/>
    </source>
</evidence>
<dbReference type="SMART" id="SM00382">
    <property type="entry name" value="AAA"/>
    <property type="match status" value="2"/>
</dbReference>